<evidence type="ECO:0000256" key="2">
    <source>
        <dbReference type="ARBA" id="ARBA00022723"/>
    </source>
</evidence>
<dbReference type="InterPro" id="IPR000536">
    <property type="entry name" value="Nucl_hrmn_rcpt_lig-bd"/>
</dbReference>
<evidence type="ECO:0000256" key="4">
    <source>
        <dbReference type="ARBA" id="ARBA00022833"/>
    </source>
</evidence>
<dbReference type="SUPFAM" id="SSF48508">
    <property type="entry name" value="Nuclear receptor ligand-binding domain"/>
    <property type="match status" value="1"/>
</dbReference>
<accession>A0A9P1N8Q0</accession>
<dbReference type="InterPro" id="IPR013088">
    <property type="entry name" value="Znf_NHR/GATA"/>
</dbReference>
<evidence type="ECO:0000256" key="9">
    <source>
        <dbReference type="ARBA" id="ARBA00023242"/>
    </source>
</evidence>
<dbReference type="PROSITE" id="PS51030">
    <property type="entry name" value="NUCLEAR_REC_DBD_2"/>
    <property type="match status" value="1"/>
</dbReference>
<keyword evidence="6" id="KW-0238">DNA-binding</keyword>
<evidence type="ECO:0000256" key="5">
    <source>
        <dbReference type="ARBA" id="ARBA00023015"/>
    </source>
</evidence>
<evidence type="ECO:0000256" key="8">
    <source>
        <dbReference type="ARBA" id="ARBA00023170"/>
    </source>
</evidence>
<dbReference type="Proteomes" id="UP001152747">
    <property type="component" value="Unassembled WGS sequence"/>
</dbReference>
<dbReference type="PANTHER" id="PTHR45886">
    <property type="entry name" value="NUCLEAR HORMONE RECEPTOR FAMILY-RELATED-RELATED"/>
    <property type="match status" value="1"/>
</dbReference>
<evidence type="ECO:0000313" key="13">
    <source>
        <dbReference type="Proteomes" id="UP001152747"/>
    </source>
</evidence>
<gene>
    <name evidence="12" type="ORF">CAMP_LOCUS14898</name>
</gene>
<dbReference type="EMBL" id="CANHGI010000005">
    <property type="protein sequence ID" value="CAI5452261.1"/>
    <property type="molecule type" value="Genomic_DNA"/>
</dbReference>
<dbReference type="AlphaFoldDB" id="A0A9P1N8Q0"/>
<dbReference type="Pfam" id="PF00105">
    <property type="entry name" value="zf-C4"/>
    <property type="match status" value="1"/>
</dbReference>
<feature type="domain" description="Nuclear receptor" evidence="10">
    <location>
        <begin position="34"/>
        <end position="113"/>
    </location>
</feature>
<dbReference type="GO" id="GO:0043565">
    <property type="term" value="F:sequence-specific DNA binding"/>
    <property type="evidence" value="ECO:0007669"/>
    <property type="project" value="InterPro"/>
</dbReference>
<evidence type="ECO:0000256" key="7">
    <source>
        <dbReference type="ARBA" id="ARBA00023163"/>
    </source>
</evidence>
<keyword evidence="7" id="KW-0804">Transcription</keyword>
<feature type="domain" description="NR LBD" evidence="11">
    <location>
        <begin position="149"/>
        <end position="436"/>
    </location>
</feature>
<dbReference type="Pfam" id="PF00104">
    <property type="entry name" value="Hormone_recep"/>
    <property type="match status" value="1"/>
</dbReference>
<keyword evidence="9" id="KW-0539">Nucleus</keyword>
<dbReference type="GO" id="GO:0003700">
    <property type="term" value="F:DNA-binding transcription factor activity"/>
    <property type="evidence" value="ECO:0007669"/>
    <property type="project" value="InterPro"/>
</dbReference>
<evidence type="ECO:0000256" key="1">
    <source>
        <dbReference type="ARBA" id="ARBA00005993"/>
    </source>
</evidence>
<dbReference type="SUPFAM" id="SSF57716">
    <property type="entry name" value="Glucocorticoid receptor-like (DNA-binding domain)"/>
    <property type="match status" value="1"/>
</dbReference>
<protein>
    <recommendedName>
        <fullName evidence="14">Nuclear receptor domain-containing protein</fullName>
    </recommendedName>
</protein>
<dbReference type="InterPro" id="IPR035500">
    <property type="entry name" value="NHR-like_dom_sf"/>
</dbReference>
<name>A0A9P1N8Q0_9PELO</name>
<dbReference type="Gene3D" id="1.10.565.10">
    <property type="entry name" value="Retinoid X Receptor"/>
    <property type="match status" value="1"/>
</dbReference>
<keyword evidence="13" id="KW-1185">Reference proteome</keyword>
<keyword evidence="2" id="KW-0479">Metal-binding</keyword>
<reference evidence="12" key="1">
    <citation type="submission" date="2022-11" db="EMBL/GenBank/DDBJ databases">
        <authorList>
            <person name="Kikuchi T."/>
        </authorList>
    </citation>
    <scope>NUCLEOTIDE SEQUENCE</scope>
    <source>
        <strain evidence="12">PS1010</strain>
    </source>
</reference>
<dbReference type="Gene3D" id="3.30.50.10">
    <property type="entry name" value="Erythroid Transcription Factor GATA-1, subunit A"/>
    <property type="match status" value="1"/>
</dbReference>
<dbReference type="PRINTS" id="PR00047">
    <property type="entry name" value="STROIDFINGER"/>
</dbReference>
<evidence type="ECO:0000256" key="3">
    <source>
        <dbReference type="ARBA" id="ARBA00022771"/>
    </source>
</evidence>
<proteinExistence type="inferred from homology"/>
<keyword evidence="8" id="KW-0675">Receptor</keyword>
<sequence>MNSQTSVVHCSDNPSTSYFENILPSFLSDNDKFEENCLVCLRPANGKHYNVPCCHGCKSFFRRAITFDLIFKPCFNDKKCYTGAKNLEEIKKCRWCRYQKCFDVGMIPQFSTKRKCLDSVEKVTENTLTLIKPIEIKDPFLIIKMMFENLSNIDSKIEKLQISTYNPIIIPQLDDLVKDPCKLDLATKMKPMSGWPLTQLEYLEKHKMLRAKQLLIESGDLSPTDNLTDINVKDWLPFDIMMAIENIKTFDFFNDLTIEDRIILIRATAVMSMTISIVYFSFKSKKECYIKPDGCYVGGASKNLVLNTILSSSINKNDIQKKWKNGATIISYFQRDQLTFTEFLFIRALIICNPVLELSQNARNILEKERDKYSKALFNHCLFEHGKNGPLRFSNFLHYNGIFENHKSDLQDFMRMNQILYPIPVPKSRKTFVNQVLCLDLR</sequence>
<comment type="caution">
    <text evidence="12">The sequence shown here is derived from an EMBL/GenBank/DDBJ whole genome shotgun (WGS) entry which is preliminary data.</text>
</comment>
<organism evidence="12 13">
    <name type="scientific">Caenorhabditis angaria</name>
    <dbReference type="NCBI Taxonomy" id="860376"/>
    <lineage>
        <taxon>Eukaryota</taxon>
        <taxon>Metazoa</taxon>
        <taxon>Ecdysozoa</taxon>
        <taxon>Nematoda</taxon>
        <taxon>Chromadorea</taxon>
        <taxon>Rhabditida</taxon>
        <taxon>Rhabditina</taxon>
        <taxon>Rhabditomorpha</taxon>
        <taxon>Rhabditoidea</taxon>
        <taxon>Rhabditidae</taxon>
        <taxon>Peloderinae</taxon>
        <taxon>Caenorhabditis</taxon>
    </lineage>
</organism>
<evidence type="ECO:0000313" key="12">
    <source>
        <dbReference type="EMBL" id="CAI5452261.1"/>
    </source>
</evidence>
<keyword evidence="3" id="KW-0863">Zinc-finger</keyword>
<comment type="similarity">
    <text evidence="1">Belongs to the nuclear hormone receptor family.</text>
</comment>
<dbReference type="GO" id="GO:0008270">
    <property type="term" value="F:zinc ion binding"/>
    <property type="evidence" value="ECO:0007669"/>
    <property type="project" value="UniProtKB-KW"/>
</dbReference>
<evidence type="ECO:0000259" key="11">
    <source>
        <dbReference type="PROSITE" id="PS51843"/>
    </source>
</evidence>
<evidence type="ECO:0008006" key="14">
    <source>
        <dbReference type="Google" id="ProtNLM"/>
    </source>
</evidence>
<keyword evidence="5" id="KW-0805">Transcription regulation</keyword>
<dbReference type="SMART" id="SM00430">
    <property type="entry name" value="HOLI"/>
    <property type="match status" value="1"/>
</dbReference>
<evidence type="ECO:0000259" key="10">
    <source>
        <dbReference type="PROSITE" id="PS51030"/>
    </source>
</evidence>
<keyword evidence="4" id="KW-0862">Zinc</keyword>
<dbReference type="SMART" id="SM00399">
    <property type="entry name" value="ZnF_C4"/>
    <property type="match status" value="1"/>
</dbReference>
<dbReference type="InterPro" id="IPR001628">
    <property type="entry name" value="Znf_hrmn_rcpt"/>
</dbReference>
<dbReference type="PROSITE" id="PS51843">
    <property type="entry name" value="NR_LBD"/>
    <property type="match status" value="1"/>
</dbReference>
<dbReference type="PANTHER" id="PTHR45886:SF18">
    <property type="entry name" value="NR LBD DOMAIN-CONTAINING PROTEIN-RELATED"/>
    <property type="match status" value="1"/>
</dbReference>
<evidence type="ECO:0000256" key="6">
    <source>
        <dbReference type="ARBA" id="ARBA00023125"/>
    </source>
</evidence>